<feature type="region of interest" description="Disordered" evidence="1">
    <location>
        <begin position="54"/>
        <end position="91"/>
    </location>
</feature>
<gene>
    <name evidence="2" type="ORF">BJ212DRAFT_1303535</name>
</gene>
<dbReference type="GeneID" id="64627449"/>
<sequence length="268" mass="29904">MALKHKQQASSSCKTSSGSNLHPSTLESKQMETSRKSSLTLAVNSTLQELLRGSAGSSTAYRKANSKANQGLKSASQSHSRSKAQMVPKSKSARPLDFQFIAGEIIFIPCGTKQPKKTSHSYIPLLTPVLHNPQMPTLVEVQTLEVMRLVITDHIDDYKEHQDEIFQYLPQYYLCVKEKQRIIIPPGIQFPDGSLVARNARTNKRGGFRENVVILATRQSIPTSVLQGWVKSKGKDKMPSLPSRSASHCYSAPLFFPSSLWTPIWLYF</sequence>
<comment type="caution">
    <text evidence="2">The sequence shown here is derived from an EMBL/GenBank/DDBJ whole genome shotgun (WGS) entry which is preliminary data.</text>
</comment>
<dbReference type="Proteomes" id="UP000807769">
    <property type="component" value="Unassembled WGS sequence"/>
</dbReference>
<feature type="compositionally biased region" description="Polar residues" evidence="1">
    <location>
        <begin position="8"/>
        <end position="28"/>
    </location>
</feature>
<dbReference type="AlphaFoldDB" id="A0A9P7E0H4"/>
<evidence type="ECO:0000313" key="2">
    <source>
        <dbReference type="EMBL" id="KAG1807319.1"/>
    </source>
</evidence>
<organism evidence="2 3">
    <name type="scientific">Suillus subaureus</name>
    <dbReference type="NCBI Taxonomy" id="48587"/>
    <lineage>
        <taxon>Eukaryota</taxon>
        <taxon>Fungi</taxon>
        <taxon>Dikarya</taxon>
        <taxon>Basidiomycota</taxon>
        <taxon>Agaricomycotina</taxon>
        <taxon>Agaricomycetes</taxon>
        <taxon>Agaricomycetidae</taxon>
        <taxon>Boletales</taxon>
        <taxon>Suillineae</taxon>
        <taxon>Suillaceae</taxon>
        <taxon>Suillus</taxon>
    </lineage>
</organism>
<proteinExistence type="predicted"/>
<evidence type="ECO:0000256" key="1">
    <source>
        <dbReference type="SAM" id="MobiDB-lite"/>
    </source>
</evidence>
<protein>
    <submittedName>
        <fullName evidence="2">Uncharacterized protein</fullName>
    </submittedName>
</protein>
<accession>A0A9P7E0H4</accession>
<name>A0A9P7E0H4_9AGAM</name>
<feature type="region of interest" description="Disordered" evidence="1">
    <location>
        <begin position="1"/>
        <end position="39"/>
    </location>
</feature>
<keyword evidence="3" id="KW-1185">Reference proteome</keyword>
<feature type="compositionally biased region" description="Polar residues" evidence="1">
    <location>
        <begin position="55"/>
        <end position="79"/>
    </location>
</feature>
<evidence type="ECO:0000313" key="3">
    <source>
        <dbReference type="Proteomes" id="UP000807769"/>
    </source>
</evidence>
<reference evidence="2" key="1">
    <citation type="journal article" date="2020" name="New Phytol.">
        <title>Comparative genomics reveals dynamic genome evolution in host specialist ectomycorrhizal fungi.</title>
        <authorList>
            <person name="Lofgren L.A."/>
            <person name="Nguyen N.H."/>
            <person name="Vilgalys R."/>
            <person name="Ruytinx J."/>
            <person name="Liao H.L."/>
            <person name="Branco S."/>
            <person name="Kuo A."/>
            <person name="LaButti K."/>
            <person name="Lipzen A."/>
            <person name="Andreopoulos W."/>
            <person name="Pangilinan J."/>
            <person name="Riley R."/>
            <person name="Hundley H."/>
            <person name="Na H."/>
            <person name="Barry K."/>
            <person name="Grigoriev I.V."/>
            <person name="Stajich J.E."/>
            <person name="Kennedy P.G."/>
        </authorList>
    </citation>
    <scope>NUCLEOTIDE SEQUENCE</scope>
    <source>
        <strain evidence="2">MN1</strain>
    </source>
</reference>
<dbReference type="RefSeq" id="XP_041187988.1">
    <property type="nucleotide sequence ID" value="XM_041333432.1"/>
</dbReference>
<dbReference type="EMBL" id="JABBWG010000044">
    <property type="protein sequence ID" value="KAG1807319.1"/>
    <property type="molecule type" value="Genomic_DNA"/>
</dbReference>
<dbReference type="OrthoDB" id="2661881at2759"/>